<evidence type="ECO:0000259" key="8">
    <source>
        <dbReference type="Pfam" id="PF05567"/>
    </source>
</evidence>
<evidence type="ECO:0000256" key="2">
    <source>
        <dbReference type="ARBA" id="ARBA00008387"/>
    </source>
</evidence>
<proteinExistence type="inferred from homology"/>
<protein>
    <recommendedName>
        <fullName evidence="8">PilY1 beta-propeller domain-containing protein</fullName>
    </recommendedName>
</protein>
<comment type="similarity">
    <text evidence="2">Belongs to the PilY1 family.</text>
</comment>
<keyword evidence="4" id="KW-0479">Metal-binding</keyword>
<comment type="caution">
    <text evidence="9">The sequence shown here is derived from an EMBL/GenBank/DDBJ whole genome shotgun (WGS) entry which is preliminary data.</text>
</comment>
<dbReference type="InterPro" id="IPR008707">
    <property type="entry name" value="B-propeller_PilY1"/>
</dbReference>
<evidence type="ECO:0000256" key="4">
    <source>
        <dbReference type="ARBA" id="ARBA00022723"/>
    </source>
</evidence>
<keyword evidence="10" id="KW-1185">Reference proteome</keyword>
<name>A0ABQ6FAW7_9RHOO</name>
<keyword evidence="3" id="KW-1029">Fimbrium biogenesis</keyword>
<evidence type="ECO:0000256" key="7">
    <source>
        <dbReference type="SAM" id="SignalP"/>
    </source>
</evidence>
<keyword evidence="5" id="KW-0106">Calcium</keyword>
<dbReference type="SUPFAM" id="SSF50998">
    <property type="entry name" value="Quinoprotein alcohol dehydrogenase-like"/>
    <property type="match status" value="1"/>
</dbReference>
<dbReference type="Proteomes" id="UP001157167">
    <property type="component" value="Unassembled WGS sequence"/>
</dbReference>
<dbReference type="EMBL" id="BSPX01000023">
    <property type="protein sequence ID" value="GLT22367.1"/>
    <property type="molecule type" value="Genomic_DNA"/>
</dbReference>
<evidence type="ECO:0000256" key="5">
    <source>
        <dbReference type="ARBA" id="ARBA00022837"/>
    </source>
</evidence>
<accession>A0ABQ6FAW7</accession>
<evidence type="ECO:0000256" key="6">
    <source>
        <dbReference type="ARBA" id="ARBA00023263"/>
    </source>
</evidence>
<dbReference type="Pfam" id="PF05567">
    <property type="entry name" value="T4P_PilY1"/>
    <property type="match status" value="1"/>
</dbReference>
<dbReference type="InterPro" id="IPR011047">
    <property type="entry name" value="Quinoprotein_ADH-like_sf"/>
</dbReference>
<organism evidence="9 10">
    <name type="scientific">Zoogloea oryzae</name>
    <dbReference type="NCBI Taxonomy" id="310767"/>
    <lineage>
        <taxon>Bacteria</taxon>
        <taxon>Pseudomonadati</taxon>
        <taxon>Pseudomonadota</taxon>
        <taxon>Betaproteobacteria</taxon>
        <taxon>Rhodocyclales</taxon>
        <taxon>Zoogloeaceae</taxon>
        <taxon>Zoogloea</taxon>
    </lineage>
</organism>
<evidence type="ECO:0000313" key="10">
    <source>
        <dbReference type="Proteomes" id="UP001157167"/>
    </source>
</evidence>
<feature type="chain" id="PRO_5046968907" description="PilY1 beta-propeller domain-containing protein" evidence="7">
    <location>
        <begin position="32"/>
        <end position="1266"/>
    </location>
</feature>
<sequence length="1266" mass="136021">MKISTFVSRSGLSRVLAAAALAIGIAGPAGAAKTPLADQPILVADVPANVLLTMSVEFPTAMNRAFKGGFDGTAAAPYLGYFDPYKCYEYVGGADGYFRPISKAGSNYTCSGAWSGHFLNWATMQGADIFRWALTGGNRSTDTPKSFTDGGVAQTILERAYAARQGEFMYQFPNKNIYGKDILNYTNPGDYGASSGAVTSGSSLLIVNGGQGFQFALKLDSRDSYTFLNVRVEVCRDPDGTGTLLEGNCKKYANTSGTKSLYKPVGLIQQYKDKMYFGAFGYLLLNDNNNWDADGVANIYKDGGVLRAMVQSVDSEITETGAFVTDPYNMLAAQGVTYSGTINYLNKFGQKSKSYKMWDPVSELYAEAIKYFKNLKPTKSYVSGVNAANRDDFPVFTSWNDPATDAKYPKKGPLSCKKNYIVGIGDTNSNFDFNLSGSPLGYPADVDSNMGSLKTAKAWTDEVGALEGIPGLSAKTIYNGSYYIAGLAYYAHSNDLRTDIEGIQTVDTYWMDVMEVGYVSKNQYWLAAKYGGYKKPSKATPPGPFDSSKDIWVDKTTSGVPIRSRDGDPLPNNYFTADSPDSMVAGLRSAFQSIASGSGAAAGAALSSSQVNASSGGANTYQGSYDATSWSGDITASKVNKLASDDSLDVTTLWHAAAKVDAQGSSGRKIVTLAPTDKTLTDPTPADLKGTAFRWSNLSPTQRLNLSKTSSAPTGDPADGERILNYLRGDRTYESTAAVSNLYRQRASLLGDIVDSKVVYLGKPSATYSESYNPGYTRFKADKAARNPLIFVGANDGMLHAFDASEGTKGGQEVFALVPYSVYEGPDLNPEVSGIQALARKTYSHHYYMNATPEIRDVDFARTGARLDSFGVGAEADWRTILVAGQGKGGRSFVAVDVTDISDSLTEDEIAGRVLWEFTHPDMGFSFGRPLIAKTRRWGWVVILTGGYNNIGGTKPGQGALFILNAKTGELLGSSPVYTGSDSGSASSPSGFAQVEGYTPSYQDYTLDYVYGGDLKGNLWRFDFSNPADDLPPVTRIAEFSTGGVGQPITTAPKIEYSADDLKRYVFVGTGRLLSSEDQGNTQQQSMYAVRDGTKTRAFGSKPYQVPFPSGGFFPVTRSNLVEVTDLIEGAKLDSAKPMGWRYDLTGSNAGVTERVILSLQANDGVVTWVGSIMNDDPCNASGNAIVYAVHYGTGQSVLYKLESGLYKQVEMTDPIVGGLADTTLVRVGSSIRVLGTDVKGKSSIYGNTVSESGEPRVVNWRIIRE</sequence>
<feature type="signal peptide" evidence="7">
    <location>
        <begin position="1"/>
        <end position="31"/>
    </location>
</feature>
<comment type="subcellular location">
    <subcellularLocation>
        <location evidence="1">Fimbrium</location>
    </subcellularLocation>
</comment>
<evidence type="ECO:0000313" key="9">
    <source>
        <dbReference type="EMBL" id="GLT22367.1"/>
    </source>
</evidence>
<keyword evidence="6" id="KW-0281">Fimbrium</keyword>
<gene>
    <name evidence="9" type="ORF">GCM10007933_18260</name>
</gene>
<evidence type="ECO:0000256" key="1">
    <source>
        <dbReference type="ARBA" id="ARBA00004561"/>
    </source>
</evidence>
<evidence type="ECO:0000256" key="3">
    <source>
        <dbReference type="ARBA" id="ARBA00022558"/>
    </source>
</evidence>
<reference evidence="10" key="1">
    <citation type="journal article" date="2019" name="Int. J. Syst. Evol. Microbiol.">
        <title>The Global Catalogue of Microorganisms (GCM) 10K type strain sequencing project: providing services to taxonomists for standard genome sequencing and annotation.</title>
        <authorList>
            <consortium name="The Broad Institute Genomics Platform"/>
            <consortium name="The Broad Institute Genome Sequencing Center for Infectious Disease"/>
            <person name="Wu L."/>
            <person name="Ma J."/>
        </authorList>
    </citation>
    <scope>NUCLEOTIDE SEQUENCE [LARGE SCALE GENOMIC DNA]</scope>
    <source>
        <strain evidence="10">NBRC 102407</strain>
    </source>
</reference>
<keyword evidence="7" id="KW-0732">Signal</keyword>
<feature type="domain" description="PilY1 beta-propeller" evidence="8">
    <location>
        <begin position="750"/>
        <end position="1097"/>
    </location>
</feature>
<dbReference type="RefSeq" id="WP_284187685.1">
    <property type="nucleotide sequence ID" value="NZ_BSPX01000023.1"/>
</dbReference>